<proteinExistence type="predicted"/>
<organism evidence="2 3">
    <name type="scientific">Brassica oleracea var. oleracea</name>
    <dbReference type="NCBI Taxonomy" id="109376"/>
    <lineage>
        <taxon>Eukaryota</taxon>
        <taxon>Viridiplantae</taxon>
        <taxon>Streptophyta</taxon>
        <taxon>Embryophyta</taxon>
        <taxon>Tracheophyta</taxon>
        <taxon>Spermatophyta</taxon>
        <taxon>Magnoliopsida</taxon>
        <taxon>eudicotyledons</taxon>
        <taxon>Gunneridae</taxon>
        <taxon>Pentapetalae</taxon>
        <taxon>rosids</taxon>
        <taxon>malvids</taxon>
        <taxon>Brassicales</taxon>
        <taxon>Brassicaceae</taxon>
        <taxon>Brassiceae</taxon>
        <taxon>Brassica</taxon>
    </lineage>
</organism>
<protein>
    <submittedName>
        <fullName evidence="2">Uncharacterized protein</fullName>
    </submittedName>
</protein>
<dbReference type="Proteomes" id="UP000032141">
    <property type="component" value="Chromosome C3"/>
</dbReference>
<dbReference type="OMA" id="HVWDVSK"/>
<evidence type="ECO:0000256" key="1">
    <source>
        <dbReference type="SAM" id="MobiDB-lite"/>
    </source>
</evidence>
<evidence type="ECO:0000313" key="2">
    <source>
        <dbReference type="EnsemblPlants" id="Bo3g064640.1"/>
    </source>
</evidence>
<dbReference type="Gramene" id="Bo3g064640.1">
    <property type="protein sequence ID" value="Bo3g064640.1"/>
    <property type="gene ID" value="Bo3g064640"/>
</dbReference>
<reference evidence="2" key="2">
    <citation type="submission" date="2015-03" db="UniProtKB">
        <authorList>
            <consortium name="EnsemblPlants"/>
        </authorList>
    </citation>
    <scope>IDENTIFICATION</scope>
</reference>
<dbReference type="EnsemblPlants" id="Bo3g064640.1">
    <property type="protein sequence ID" value="Bo3g064640.1"/>
    <property type="gene ID" value="Bo3g064640"/>
</dbReference>
<name>A0A0D3BAV2_BRAOL</name>
<evidence type="ECO:0000313" key="3">
    <source>
        <dbReference type="Proteomes" id="UP000032141"/>
    </source>
</evidence>
<keyword evidence="3" id="KW-1185">Reference proteome</keyword>
<dbReference type="AlphaFoldDB" id="A0A0D3BAV2"/>
<dbReference type="HOGENOM" id="CLU_1901591_0_0_1"/>
<feature type="compositionally biased region" description="Basic and acidic residues" evidence="1">
    <location>
        <begin position="113"/>
        <end position="123"/>
    </location>
</feature>
<feature type="region of interest" description="Disordered" evidence="1">
    <location>
        <begin position="93"/>
        <end position="134"/>
    </location>
</feature>
<reference evidence="2 3" key="1">
    <citation type="journal article" date="2014" name="Genome Biol.">
        <title>Transcriptome and methylome profiling reveals relics of genome dominance in the mesopolyploid Brassica oleracea.</title>
        <authorList>
            <person name="Parkin I.A."/>
            <person name="Koh C."/>
            <person name="Tang H."/>
            <person name="Robinson S.J."/>
            <person name="Kagale S."/>
            <person name="Clarke W.E."/>
            <person name="Town C.D."/>
            <person name="Nixon J."/>
            <person name="Krishnakumar V."/>
            <person name="Bidwell S.L."/>
            <person name="Denoeud F."/>
            <person name="Belcram H."/>
            <person name="Links M.G."/>
            <person name="Just J."/>
            <person name="Clarke C."/>
            <person name="Bender T."/>
            <person name="Huebert T."/>
            <person name="Mason A.S."/>
            <person name="Pires J.C."/>
            <person name="Barker G."/>
            <person name="Moore J."/>
            <person name="Walley P.G."/>
            <person name="Manoli S."/>
            <person name="Batley J."/>
            <person name="Edwards D."/>
            <person name="Nelson M.N."/>
            <person name="Wang X."/>
            <person name="Paterson A.H."/>
            <person name="King G."/>
            <person name="Bancroft I."/>
            <person name="Chalhoub B."/>
            <person name="Sharpe A.G."/>
        </authorList>
    </citation>
    <scope>NUCLEOTIDE SEQUENCE</scope>
    <source>
        <strain evidence="2 3">cv. TO1000</strain>
    </source>
</reference>
<accession>A0A0D3BAV2</accession>
<sequence length="134" mass="14707">DRLCFHSGVTEQKLEAENSEGNIGDNETLYTRLQAVEADKESMKHTLLSMRTEKAQMILLERNCSAFVKGGKLSLIEVASTGSHLLLPEEEIKGSSKQVHVWDVSKQHGPANDSRKRSLDHGNGDVSGASKCET</sequence>